<reference evidence="7" key="1">
    <citation type="journal article" date="2019" name="Int. J. Syst. Evol. Microbiol.">
        <title>The Global Catalogue of Microorganisms (GCM) 10K type strain sequencing project: providing services to taxonomists for standard genome sequencing and annotation.</title>
        <authorList>
            <consortium name="The Broad Institute Genomics Platform"/>
            <consortium name="The Broad Institute Genome Sequencing Center for Infectious Disease"/>
            <person name="Wu L."/>
            <person name="Ma J."/>
        </authorList>
    </citation>
    <scope>NUCLEOTIDE SEQUENCE [LARGE SCALE GENOMIC DNA]</scope>
    <source>
        <strain evidence="7">JCM 31920</strain>
    </source>
</reference>
<gene>
    <name evidence="6" type="ORF">GCM10023091_08350</name>
</gene>
<evidence type="ECO:0000256" key="1">
    <source>
        <dbReference type="ARBA" id="ARBA00006739"/>
    </source>
</evidence>
<comment type="similarity">
    <text evidence="1">Belongs to the glycosyltransferase 2 family.</text>
</comment>
<feature type="transmembrane region" description="Helical" evidence="4">
    <location>
        <begin position="317"/>
        <end position="340"/>
    </location>
</feature>
<organism evidence="6 7">
    <name type="scientific">Ravibacter arvi</name>
    <dbReference type="NCBI Taxonomy" id="2051041"/>
    <lineage>
        <taxon>Bacteria</taxon>
        <taxon>Pseudomonadati</taxon>
        <taxon>Bacteroidota</taxon>
        <taxon>Cytophagia</taxon>
        <taxon>Cytophagales</taxon>
        <taxon>Spirosomataceae</taxon>
        <taxon>Ravibacter</taxon>
    </lineage>
</organism>
<feature type="domain" description="Glycosyltransferase 2-like" evidence="5">
    <location>
        <begin position="50"/>
        <end position="215"/>
    </location>
</feature>
<feature type="transmembrane region" description="Helical" evidence="4">
    <location>
        <begin position="6"/>
        <end position="31"/>
    </location>
</feature>
<feature type="transmembrane region" description="Helical" evidence="4">
    <location>
        <begin position="186"/>
        <end position="205"/>
    </location>
</feature>
<dbReference type="InterPro" id="IPR001173">
    <property type="entry name" value="Glyco_trans_2-like"/>
</dbReference>
<dbReference type="Gene3D" id="3.90.550.10">
    <property type="entry name" value="Spore Coat Polysaccharide Biosynthesis Protein SpsA, Chain A"/>
    <property type="match status" value="1"/>
</dbReference>
<keyword evidence="4" id="KW-1133">Transmembrane helix</keyword>
<dbReference type="InterPro" id="IPR029044">
    <property type="entry name" value="Nucleotide-diphossugar_trans"/>
</dbReference>
<sequence length="382" mass="44212">MTPSDWLLLVLLIPVSVQLFFILIVFGRLAFFQSPEREEKRSEKSWMGVSVIVCAWNELENLAELLPLLDAQDYPLFEILVVDDRSSDGTTGFLEAYCRQSAHVRSIRIEKEYEHITPKKYAVTIGQKHAVYEISLMTDADCRPAGTGWISSMVNRMADGKEIVLGFSPYFREKGLLNWLIRCETFYTAVQYFSFALFGMAYMGVGRNLMYRKRLFFENRGFYTHHNVLGGDDDLFINEVARIGNTACNLDPEGYMYSVPKKTWGEWYVQKTRHLGVGKRYRFRFKFLLGILGASHVMVWIAAASLLGWALVTRNQYLLIGTGTLFAVRWLFQWLILSFVNQRMGKTINSFLIPLMDITLFLYYLVMGAGNLFRKKKVARWR</sequence>
<comment type="caution">
    <text evidence="6">The sequence shown here is derived from an EMBL/GenBank/DDBJ whole genome shotgun (WGS) entry which is preliminary data.</text>
</comment>
<dbReference type="Proteomes" id="UP001501508">
    <property type="component" value="Unassembled WGS sequence"/>
</dbReference>
<evidence type="ECO:0000259" key="5">
    <source>
        <dbReference type="Pfam" id="PF00535"/>
    </source>
</evidence>
<evidence type="ECO:0000256" key="3">
    <source>
        <dbReference type="ARBA" id="ARBA00022679"/>
    </source>
</evidence>
<dbReference type="PANTHER" id="PTHR43630:SF1">
    <property type="entry name" value="POLY-BETA-1,6-N-ACETYL-D-GLUCOSAMINE SYNTHASE"/>
    <property type="match status" value="1"/>
</dbReference>
<dbReference type="RefSeq" id="WP_345026807.1">
    <property type="nucleotide sequence ID" value="NZ_BAABEY010000010.1"/>
</dbReference>
<keyword evidence="4" id="KW-0472">Membrane</keyword>
<evidence type="ECO:0000256" key="4">
    <source>
        <dbReference type="SAM" id="Phobius"/>
    </source>
</evidence>
<protein>
    <submittedName>
        <fullName evidence="6">Glycosyltransferase</fullName>
    </submittedName>
</protein>
<evidence type="ECO:0000256" key="2">
    <source>
        <dbReference type="ARBA" id="ARBA00022676"/>
    </source>
</evidence>
<name>A0ABP8LQL7_9BACT</name>
<dbReference type="EMBL" id="BAABEY010000010">
    <property type="protein sequence ID" value="GAA4434008.1"/>
    <property type="molecule type" value="Genomic_DNA"/>
</dbReference>
<dbReference type="PANTHER" id="PTHR43630">
    <property type="entry name" value="POLY-BETA-1,6-N-ACETYL-D-GLUCOSAMINE SYNTHASE"/>
    <property type="match status" value="1"/>
</dbReference>
<keyword evidence="4" id="KW-0812">Transmembrane</keyword>
<feature type="transmembrane region" description="Helical" evidence="4">
    <location>
        <begin position="287"/>
        <end position="311"/>
    </location>
</feature>
<keyword evidence="2" id="KW-0328">Glycosyltransferase</keyword>
<evidence type="ECO:0000313" key="6">
    <source>
        <dbReference type="EMBL" id="GAA4434008.1"/>
    </source>
</evidence>
<keyword evidence="7" id="KW-1185">Reference proteome</keyword>
<evidence type="ECO:0000313" key="7">
    <source>
        <dbReference type="Proteomes" id="UP001501508"/>
    </source>
</evidence>
<feature type="transmembrane region" description="Helical" evidence="4">
    <location>
        <begin position="352"/>
        <end position="373"/>
    </location>
</feature>
<keyword evidence="3" id="KW-0808">Transferase</keyword>
<accession>A0ABP8LQL7</accession>
<dbReference type="SUPFAM" id="SSF53448">
    <property type="entry name" value="Nucleotide-diphospho-sugar transferases"/>
    <property type="match status" value="1"/>
</dbReference>
<proteinExistence type="inferred from homology"/>
<dbReference type="Pfam" id="PF00535">
    <property type="entry name" value="Glycos_transf_2"/>
    <property type="match status" value="1"/>
</dbReference>